<evidence type="ECO:0000313" key="3">
    <source>
        <dbReference type="Proteomes" id="UP001597391"/>
    </source>
</evidence>
<accession>A0ABW5XBA1</accession>
<dbReference type="RefSeq" id="WP_377465265.1">
    <property type="nucleotide sequence ID" value="NZ_JBHUOP010000002.1"/>
</dbReference>
<name>A0ABW5XBA1_9MICO</name>
<evidence type="ECO:0000256" key="1">
    <source>
        <dbReference type="SAM" id="MobiDB-lite"/>
    </source>
</evidence>
<evidence type="ECO:0000313" key="2">
    <source>
        <dbReference type="EMBL" id="MFD2839720.1"/>
    </source>
</evidence>
<dbReference type="Proteomes" id="UP001597391">
    <property type="component" value="Unassembled WGS sequence"/>
</dbReference>
<reference evidence="3" key="1">
    <citation type="journal article" date="2019" name="Int. J. Syst. Evol. Microbiol.">
        <title>The Global Catalogue of Microorganisms (GCM) 10K type strain sequencing project: providing services to taxonomists for standard genome sequencing and annotation.</title>
        <authorList>
            <consortium name="The Broad Institute Genomics Platform"/>
            <consortium name="The Broad Institute Genome Sequencing Center for Infectious Disease"/>
            <person name="Wu L."/>
            <person name="Ma J."/>
        </authorList>
    </citation>
    <scope>NUCLEOTIDE SEQUENCE [LARGE SCALE GENOMIC DNA]</scope>
    <source>
        <strain evidence="3">KCTC 33576</strain>
    </source>
</reference>
<protein>
    <submittedName>
        <fullName evidence="2">Uncharacterized protein</fullName>
    </submittedName>
</protein>
<proteinExistence type="predicted"/>
<keyword evidence="3" id="KW-1185">Reference proteome</keyword>
<organism evidence="2 3">
    <name type="scientific">Populibacterium corticicola</name>
    <dbReference type="NCBI Taxonomy" id="1812826"/>
    <lineage>
        <taxon>Bacteria</taxon>
        <taxon>Bacillati</taxon>
        <taxon>Actinomycetota</taxon>
        <taxon>Actinomycetes</taxon>
        <taxon>Micrococcales</taxon>
        <taxon>Jonesiaceae</taxon>
        <taxon>Populibacterium</taxon>
    </lineage>
</organism>
<comment type="caution">
    <text evidence="2">The sequence shown here is derived from an EMBL/GenBank/DDBJ whole genome shotgun (WGS) entry which is preliminary data.</text>
</comment>
<gene>
    <name evidence="2" type="ORF">ACFSYH_03950</name>
</gene>
<sequence>MNAHDENSVGSARHANAELPPPVTVDSPPQSWREQKSLNARHLADELERRQRRESEQAAAMLREFVAQATAKGIEPVRLHARGYNGSTRYKTNVTGWYLKQNETVAVDVDANFYVLSVQGGLVARFTGTTIAPSDPPLVLGLGGRDGESLDMSEAVDRILNPENYR</sequence>
<dbReference type="EMBL" id="JBHUOP010000002">
    <property type="protein sequence ID" value="MFD2839720.1"/>
    <property type="molecule type" value="Genomic_DNA"/>
</dbReference>
<feature type="region of interest" description="Disordered" evidence="1">
    <location>
        <begin position="1"/>
        <end position="37"/>
    </location>
</feature>